<evidence type="ECO:0000259" key="1">
    <source>
        <dbReference type="Pfam" id="PF13649"/>
    </source>
</evidence>
<keyword evidence="2" id="KW-0489">Methyltransferase</keyword>
<dbReference type="EMBL" id="JASCQO010000056">
    <property type="protein sequence ID" value="MDI5936454.1"/>
    <property type="molecule type" value="Genomic_DNA"/>
</dbReference>
<dbReference type="CDD" id="cd02440">
    <property type="entry name" value="AdoMet_MTases"/>
    <property type="match status" value="1"/>
</dbReference>
<dbReference type="GO" id="GO:0032259">
    <property type="term" value="P:methylation"/>
    <property type="evidence" value="ECO:0007669"/>
    <property type="project" value="UniProtKB-KW"/>
</dbReference>
<dbReference type="PANTHER" id="PTHR12843:SF5">
    <property type="entry name" value="EEF1A LYSINE METHYLTRANSFERASE 2"/>
    <property type="match status" value="1"/>
</dbReference>
<accession>A0ABT6VSE1</accession>
<evidence type="ECO:0000313" key="2">
    <source>
        <dbReference type="EMBL" id="MDI5936454.1"/>
    </source>
</evidence>
<reference evidence="2 3" key="1">
    <citation type="submission" date="2023-04" db="EMBL/GenBank/DDBJ databases">
        <title>Halomonas strains isolated from rhizosphere soil.</title>
        <authorList>
            <person name="Xu L."/>
            <person name="Sun J.-Q."/>
        </authorList>
    </citation>
    <scope>NUCLEOTIDE SEQUENCE [LARGE SCALE GENOMIC DNA]</scope>
    <source>
        <strain evidence="2 3">LN1S58</strain>
    </source>
</reference>
<dbReference type="RefSeq" id="WP_282723871.1">
    <property type="nucleotide sequence ID" value="NZ_JASCQO010000056.1"/>
</dbReference>
<dbReference type="InterPro" id="IPR029063">
    <property type="entry name" value="SAM-dependent_MTases_sf"/>
</dbReference>
<dbReference type="Pfam" id="PF13649">
    <property type="entry name" value="Methyltransf_25"/>
    <property type="match status" value="1"/>
</dbReference>
<dbReference type="GO" id="GO:0008168">
    <property type="term" value="F:methyltransferase activity"/>
    <property type="evidence" value="ECO:0007669"/>
    <property type="project" value="UniProtKB-KW"/>
</dbReference>
<dbReference type="Gene3D" id="3.40.50.150">
    <property type="entry name" value="Vaccinia Virus protein VP39"/>
    <property type="match status" value="1"/>
</dbReference>
<dbReference type="Proteomes" id="UP001244242">
    <property type="component" value="Unassembled WGS sequence"/>
</dbReference>
<sequence>MTIKPHWERLYATKPSHRLGWYEPSLHTSLILIRRTGASRAAPIIDVGGGAATLVDDLLEAGFEDLTVLDIAAAALAQAQARLGERADRVRWIEGDVTDVILPDDHYAIWHDRAVFHFLTDAADRTRYVDRLWRALTAGGHIVIATFAPEAPPTCSGLEVIRYTPEGLHRELGASLILHEHHQALHVTPGGVEQMYLYCRFQKPD</sequence>
<dbReference type="SUPFAM" id="SSF53335">
    <property type="entry name" value="S-adenosyl-L-methionine-dependent methyltransferases"/>
    <property type="match status" value="1"/>
</dbReference>
<name>A0ABT6VSE1_9GAMM</name>
<comment type="caution">
    <text evidence="2">The sequence shown here is derived from an EMBL/GenBank/DDBJ whole genome shotgun (WGS) entry which is preliminary data.</text>
</comment>
<feature type="domain" description="Methyltransferase" evidence="1">
    <location>
        <begin position="44"/>
        <end position="140"/>
    </location>
</feature>
<proteinExistence type="predicted"/>
<dbReference type="EC" id="2.1.-.-" evidence="2"/>
<protein>
    <submittedName>
        <fullName evidence="2">Class I SAM-dependent methyltransferase</fullName>
        <ecNumber evidence="2">2.1.-.-</ecNumber>
    </submittedName>
</protein>
<keyword evidence="2" id="KW-0808">Transferase</keyword>
<dbReference type="PANTHER" id="PTHR12843">
    <property type="entry name" value="PROTEIN-LYSINE N-METHYLTRANSFERASE METTL10"/>
    <property type="match status" value="1"/>
</dbReference>
<organism evidence="2 3">
    <name type="scientific">Halomonas kalidii</name>
    <dbReference type="NCBI Taxonomy" id="3043293"/>
    <lineage>
        <taxon>Bacteria</taxon>
        <taxon>Pseudomonadati</taxon>
        <taxon>Pseudomonadota</taxon>
        <taxon>Gammaproteobacteria</taxon>
        <taxon>Oceanospirillales</taxon>
        <taxon>Halomonadaceae</taxon>
        <taxon>Halomonas</taxon>
    </lineage>
</organism>
<gene>
    <name evidence="2" type="ORF">QLQ84_21930</name>
</gene>
<dbReference type="InterPro" id="IPR041698">
    <property type="entry name" value="Methyltransf_25"/>
</dbReference>
<keyword evidence="3" id="KW-1185">Reference proteome</keyword>
<evidence type="ECO:0000313" key="3">
    <source>
        <dbReference type="Proteomes" id="UP001244242"/>
    </source>
</evidence>